<keyword evidence="8" id="KW-1133">Transmembrane helix</keyword>
<evidence type="ECO:0000256" key="4">
    <source>
        <dbReference type="ARBA" id="ARBA00022723"/>
    </source>
</evidence>
<name>A0A6A6XQK0_9PLEO</name>
<proteinExistence type="inferred from homology"/>
<keyword evidence="3" id="KW-0349">Heme</keyword>
<sequence length="94" mass="10482">CTTFDSLDQLVDIRPSSNHDYRGPRSTDKRGLCPSLNAAANHGFLHRYDTTTIEQVSLFLTKMSTGLYAAYGMSPELATTLAAIEFLFLRIRLP</sequence>
<dbReference type="InterPro" id="IPR000028">
    <property type="entry name" value="Chloroperoxidase"/>
</dbReference>
<feature type="transmembrane region" description="Helical" evidence="8">
    <location>
        <begin position="68"/>
        <end position="89"/>
    </location>
</feature>
<organism evidence="10 11">
    <name type="scientific">Melanomma pulvis-pyrius CBS 109.77</name>
    <dbReference type="NCBI Taxonomy" id="1314802"/>
    <lineage>
        <taxon>Eukaryota</taxon>
        <taxon>Fungi</taxon>
        <taxon>Dikarya</taxon>
        <taxon>Ascomycota</taxon>
        <taxon>Pezizomycotina</taxon>
        <taxon>Dothideomycetes</taxon>
        <taxon>Pleosporomycetidae</taxon>
        <taxon>Pleosporales</taxon>
        <taxon>Melanommataceae</taxon>
        <taxon>Melanomma</taxon>
    </lineage>
</organism>
<evidence type="ECO:0000256" key="3">
    <source>
        <dbReference type="ARBA" id="ARBA00022617"/>
    </source>
</evidence>
<dbReference type="SUPFAM" id="SSF47571">
    <property type="entry name" value="Cloroperoxidase"/>
    <property type="match status" value="1"/>
</dbReference>
<gene>
    <name evidence="10" type="ORF">K505DRAFT_233168</name>
</gene>
<comment type="cofactor">
    <cofactor evidence="1">
        <name>heme b</name>
        <dbReference type="ChEBI" id="CHEBI:60344"/>
    </cofactor>
</comment>
<protein>
    <recommendedName>
        <fullName evidence="9">Heme haloperoxidase family profile domain-containing protein</fullName>
    </recommendedName>
</protein>
<keyword evidence="5" id="KW-0560">Oxidoreductase</keyword>
<dbReference type="Gene3D" id="1.10.489.10">
    <property type="entry name" value="Chloroperoxidase-like"/>
    <property type="match status" value="1"/>
</dbReference>
<keyword evidence="11" id="KW-1185">Reference proteome</keyword>
<dbReference type="PANTHER" id="PTHR33577:SF9">
    <property type="entry name" value="PEROXIDASE STCC"/>
    <property type="match status" value="1"/>
</dbReference>
<accession>A0A6A6XQK0</accession>
<dbReference type="OrthoDB" id="407298at2759"/>
<keyword evidence="8" id="KW-0472">Membrane</keyword>
<keyword evidence="2" id="KW-0575">Peroxidase</keyword>
<evidence type="ECO:0000313" key="10">
    <source>
        <dbReference type="EMBL" id="KAF2798514.1"/>
    </source>
</evidence>
<dbReference type="Proteomes" id="UP000799757">
    <property type="component" value="Unassembled WGS sequence"/>
</dbReference>
<dbReference type="Pfam" id="PF01328">
    <property type="entry name" value="Peroxidase_2"/>
    <property type="match status" value="1"/>
</dbReference>
<keyword evidence="4" id="KW-0479">Metal-binding</keyword>
<evidence type="ECO:0000256" key="1">
    <source>
        <dbReference type="ARBA" id="ARBA00001970"/>
    </source>
</evidence>
<evidence type="ECO:0000256" key="8">
    <source>
        <dbReference type="SAM" id="Phobius"/>
    </source>
</evidence>
<feature type="non-terminal residue" evidence="10">
    <location>
        <position position="1"/>
    </location>
</feature>
<evidence type="ECO:0000313" key="11">
    <source>
        <dbReference type="Proteomes" id="UP000799757"/>
    </source>
</evidence>
<evidence type="ECO:0000256" key="2">
    <source>
        <dbReference type="ARBA" id="ARBA00022559"/>
    </source>
</evidence>
<dbReference type="AlphaFoldDB" id="A0A6A6XQK0"/>
<feature type="domain" description="Heme haloperoxidase family profile" evidence="9">
    <location>
        <begin position="19"/>
        <end position="86"/>
    </location>
</feature>
<reference evidence="10" key="1">
    <citation type="journal article" date="2020" name="Stud. Mycol.">
        <title>101 Dothideomycetes genomes: a test case for predicting lifestyles and emergence of pathogens.</title>
        <authorList>
            <person name="Haridas S."/>
            <person name="Albert R."/>
            <person name="Binder M."/>
            <person name="Bloem J."/>
            <person name="Labutti K."/>
            <person name="Salamov A."/>
            <person name="Andreopoulos B."/>
            <person name="Baker S."/>
            <person name="Barry K."/>
            <person name="Bills G."/>
            <person name="Bluhm B."/>
            <person name="Cannon C."/>
            <person name="Castanera R."/>
            <person name="Culley D."/>
            <person name="Daum C."/>
            <person name="Ezra D."/>
            <person name="Gonzalez J."/>
            <person name="Henrissat B."/>
            <person name="Kuo A."/>
            <person name="Liang C."/>
            <person name="Lipzen A."/>
            <person name="Lutzoni F."/>
            <person name="Magnuson J."/>
            <person name="Mondo S."/>
            <person name="Nolan M."/>
            <person name="Ohm R."/>
            <person name="Pangilinan J."/>
            <person name="Park H.-J."/>
            <person name="Ramirez L."/>
            <person name="Alfaro M."/>
            <person name="Sun H."/>
            <person name="Tritt A."/>
            <person name="Yoshinaga Y."/>
            <person name="Zwiers L.-H."/>
            <person name="Turgeon B."/>
            <person name="Goodwin S."/>
            <person name="Spatafora J."/>
            <person name="Crous P."/>
            <person name="Grigoriev I."/>
        </authorList>
    </citation>
    <scope>NUCLEOTIDE SEQUENCE</scope>
    <source>
        <strain evidence="10">CBS 109.77</strain>
    </source>
</reference>
<evidence type="ECO:0000256" key="5">
    <source>
        <dbReference type="ARBA" id="ARBA00023002"/>
    </source>
</evidence>
<evidence type="ECO:0000256" key="6">
    <source>
        <dbReference type="ARBA" id="ARBA00023004"/>
    </source>
</evidence>
<dbReference type="EMBL" id="MU001782">
    <property type="protein sequence ID" value="KAF2798514.1"/>
    <property type="molecule type" value="Genomic_DNA"/>
</dbReference>
<evidence type="ECO:0000259" key="9">
    <source>
        <dbReference type="Pfam" id="PF01328"/>
    </source>
</evidence>
<keyword evidence="8" id="KW-0812">Transmembrane</keyword>
<dbReference type="GO" id="GO:0004601">
    <property type="term" value="F:peroxidase activity"/>
    <property type="evidence" value="ECO:0007669"/>
    <property type="project" value="UniProtKB-KW"/>
</dbReference>
<dbReference type="PANTHER" id="PTHR33577">
    <property type="entry name" value="STERIGMATOCYSTIN BIOSYNTHESIS PEROXIDASE STCC-RELATED"/>
    <property type="match status" value="1"/>
</dbReference>
<dbReference type="InterPro" id="IPR036851">
    <property type="entry name" value="Chloroperoxidase-like_sf"/>
</dbReference>
<comment type="similarity">
    <text evidence="7">Belongs to the chloroperoxidase family.</text>
</comment>
<dbReference type="GO" id="GO:0046872">
    <property type="term" value="F:metal ion binding"/>
    <property type="evidence" value="ECO:0007669"/>
    <property type="project" value="UniProtKB-KW"/>
</dbReference>
<evidence type="ECO:0000256" key="7">
    <source>
        <dbReference type="ARBA" id="ARBA00025795"/>
    </source>
</evidence>
<keyword evidence="6" id="KW-0408">Iron</keyword>